<proteinExistence type="predicted"/>
<dbReference type="Proteomes" id="UP000002217">
    <property type="component" value="Chromosome"/>
</dbReference>
<gene>
    <name evidence="1" type="ordered locus">Dtox_3721</name>
</gene>
<protein>
    <submittedName>
        <fullName evidence="1">Uncharacterized protein</fullName>
    </submittedName>
</protein>
<dbReference type="RefSeq" id="WP_015759113.1">
    <property type="nucleotide sequence ID" value="NC_013216.1"/>
</dbReference>
<name>C8VWR5_DESAS</name>
<dbReference type="KEGG" id="dae:Dtox_3721"/>
<dbReference type="AlphaFoldDB" id="C8VWR5"/>
<reference evidence="1 2" key="1">
    <citation type="journal article" date="2009" name="Stand. Genomic Sci.">
        <title>Complete genome sequence of Desulfotomaculum acetoxidans type strain (5575).</title>
        <authorList>
            <person name="Spring S."/>
            <person name="Lapidus A."/>
            <person name="Schroder M."/>
            <person name="Gleim D."/>
            <person name="Sims D."/>
            <person name="Meincke L."/>
            <person name="Glavina Del Rio T."/>
            <person name="Tice H."/>
            <person name="Copeland A."/>
            <person name="Cheng J.F."/>
            <person name="Lucas S."/>
            <person name="Chen F."/>
            <person name="Nolan M."/>
            <person name="Bruce D."/>
            <person name="Goodwin L."/>
            <person name="Pitluck S."/>
            <person name="Ivanova N."/>
            <person name="Mavromatis K."/>
            <person name="Mikhailova N."/>
            <person name="Pati A."/>
            <person name="Chen A."/>
            <person name="Palaniappan K."/>
            <person name="Land M."/>
            <person name="Hauser L."/>
            <person name="Chang Y.J."/>
            <person name="Jeffries C.D."/>
            <person name="Chain P."/>
            <person name="Saunders E."/>
            <person name="Brettin T."/>
            <person name="Detter J.C."/>
            <person name="Goker M."/>
            <person name="Bristow J."/>
            <person name="Eisen J.A."/>
            <person name="Markowitz V."/>
            <person name="Hugenholtz P."/>
            <person name="Kyrpides N.C."/>
            <person name="Klenk H.P."/>
            <person name="Han C."/>
        </authorList>
    </citation>
    <scope>NUCLEOTIDE SEQUENCE [LARGE SCALE GENOMIC DNA]</scope>
    <source>
        <strain evidence="2">ATCC 49208 / DSM 771 / VKM B-1644</strain>
    </source>
</reference>
<dbReference type="HOGENOM" id="CLU_2698594_0_0_9"/>
<evidence type="ECO:0000313" key="1">
    <source>
        <dbReference type="EMBL" id="ACV64429.1"/>
    </source>
</evidence>
<evidence type="ECO:0000313" key="2">
    <source>
        <dbReference type="Proteomes" id="UP000002217"/>
    </source>
</evidence>
<sequence>MSDNPEKEIPTFDSTPEGLAAAREYLHKELKNHPDIAAKWARVSKITGGALARMVIEEVEKAKAQKQNQENDD</sequence>
<dbReference type="EMBL" id="CP001720">
    <property type="protein sequence ID" value="ACV64429.1"/>
    <property type="molecule type" value="Genomic_DNA"/>
</dbReference>
<keyword evidence="2" id="KW-1185">Reference proteome</keyword>
<organism evidence="1 2">
    <name type="scientific">Desulfofarcimen acetoxidans (strain ATCC 49208 / DSM 771 / KCTC 5769 / VKM B-1644 / 5575)</name>
    <name type="common">Desulfotomaculum acetoxidans</name>
    <dbReference type="NCBI Taxonomy" id="485916"/>
    <lineage>
        <taxon>Bacteria</taxon>
        <taxon>Bacillati</taxon>
        <taxon>Bacillota</taxon>
        <taxon>Clostridia</taxon>
        <taxon>Eubacteriales</taxon>
        <taxon>Peptococcaceae</taxon>
        <taxon>Desulfofarcimen</taxon>
    </lineage>
</organism>
<accession>C8VWR5</accession>